<dbReference type="AlphaFoldDB" id="A0A9J2P0K1"/>
<organism evidence="1 2">
    <name type="scientific">Ascaris lumbricoides</name>
    <name type="common">Giant roundworm</name>
    <dbReference type="NCBI Taxonomy" id="6252"/>
    <lineage>
        <taxon>Eukaryota</taxon>
        <taxon>Metazoa</taxon>
        <taxon>Ecdysozoa</taxon>
        <taxon>Nematoda</taxon>
        <taxon>Chromadorea</taxon>
        <taxon>Rhabditida</taxon>
        <taxon>Spirurina</taxon>
        <taxon>Ascaridomorpha</taxon>
        <taxon>Ascaridoidea</taxon>
        <taxon>Ascarididae</taxon>
        <taxon>Ascaris</taxon>
    </lineage>
</organism>
<keyword evidence="1" id="KW-1185">Reference proteome</keyword>
<dbReference type="WBParaSite" id="ALUE_0000290801-mRNA-1">
    <property type="protein sequence ID" value="ALUE_0000290801-mRNA-1"/>
    <property type="gene ID" value="ALUE_0000290801"/>
</dbReference>
<reference evidence="2" key="1">
    <citation type="submission" date="2023-03" db="UniProtKB">
        <authorList>
            <consortium name="WormBaseParasite"/>
        </authorList>
    </citation>
    <scope>IDENTIFICATION</scope>
</reference>
<evidence type="ECO:0000313" key="1">
    <source>
        <dbReference type="Proteomes" id="UP000036681"/>
    </source>
</evidence>
<sequence>MPGVSDFLPDALLAIMGLLGLIRIRRYADAFAATAALFGVEVEELYRDVELYLVERWQEEFAELDVHSRGLFHFVCRLPHCGVPDREFATVAAWKKHVALARTHLDDAFCGNCGHYLIVPPGIGQANVKVGHAD</sequence>
<name>A0A9J2P0K1_ASCLU</name>
<proteinExistence type="predicted"/>
<evidence type="ECO:0000313" key="2">
    <source>
        <dbReference type="WBParaSite" id="ALUE_0000290801-mRNA-1"/>
    </source>
</evidence>
<protein>
    <submittedName>
        <fullName evidence="2">Mut7-C RNAse domain-containing protein</fullName>
    </submittedName>
</protein>
<dbReference type="Proteomes" id="UP000036681">
    <property type="component" value="Unplaced"/>
</dbReference>
<accession>A0A9J2P0K1</accession>